<dbReference type="Gene3D" id="3.30.70.270">
    <property type="match status" value="1"/>
</dbReference>
<accession>A0A4Y2UYN4</accession>
<dbReference type="PANTHER" id="PTHR37984">
    <property type="entry name" value="PROTEIN CBG26694"/>
    <property type="match status" value="1"/>
</dbReference>
<dbReference type="PANTHER" id="PTHR37984:SF5">
    <property type="entry name" value="PROTEIN NYNRIN-LIKE"/>
    <property type="match status" value="1"/>
</dbReference>
<dbReference type="Proteomes" id="UP000499080">
    <property type="component" value="Unassembled WGS sequence"/>
</dbReference>
<dbReference type="InterPro" id="IPR050951">
    <property type="entry name" value="Retrovirus_Pol_polyprotein"/>
</dbReference>
<dbReference type="SUPFAM" id="SSF56672">
    <property type="entry name" value="DNA/RNA polymerases"/>
    <property type="match status" value="1"/>
</dbReference>
<dbReference type="EMBL" id="BGPR01040497">
    <property type="protein sequence ID" value="GBO16627.1"/>
    <property type="molecule type" value="Genomic_DNA"/>
</dbReference>
<dbReference type="InterPro" id="IPR043502">
    <property type="entry name" value="DNA/RNA_pol_sf"/>
</dbReference>
<comment type="caution">
    <text evidence="1">The sequence shown here is derived from an EMBL/GenBank/DDBJ whole genome shotgun (WGS) entry which is preliminary data.</text>
</comment>
<organism evidence="1 2">
    <name type="scientific">Araneus ventricosus</name>
    <name type="common">Orbweaver spider</name>
    <name type="synonym">Epeira ventricosa</name>
    <dbReference type="NCBI Taxonomy" id="182803"/>
    <lineage>
        <taxon>Eukaryota</taxon>
        <taxon>Metazoa</taxon>
        <taxon>Ecdysozoa</taxon>
        <taxon>Arthropoda</taxon>
        <taxon>Chelicerata</taxon>
        <taxon>Arachnida</taxon>
        <taxon>Araneae</taxon>
        <taxon>Araneomorphae</taxon>
        <taxon>Entelegynae</taxon>
        <taxon>Araneoidea</taxon>
        <taxon>Araneidae</taxon>
        <taxon>Araneus</taxon>
    </lineage>
</organism>
<proteinExistence type="predicted"/>
<evidence type="ECO:0000313" key="2">
    <source>
        <dbReference type="Proteomes" id="UP000499080"/>
    </source>
</evidence>
<keyword evidence="2" id="KW-1185">Reference proteome</keyword>
<evidence type="ECO:0000313" key="1">
    <source>
        <dbReference type="EMBL" id="GBO16627.1"/>
    </source>
</evidence>
<dbReference type="InterPro" id="IPR043128">
    <property type="entry name" value="Rev_trsase/Diguanyl_cyclase"/>
</dbReference>
<dbReference type="OrthoDB" id="7701233at2759"/>
<reference evidence="1 2" key="1">
    <citation type="journal article" date="2019" name="Sci. Rep.">
        <title>Orb-weaving spider Araneus ventricosus genome elucidates the spidroin gene catalogue.</title>
        <authorList>
            <person name="Kono N."/>
            <person name="Nakamura H."/>
            <person name="Ohtoshi R."/>
            <person name="Moran D.A.P."/>
            <person name="Shinohara A."/>
            <person name="Yoshida Y."/>
            <person name="Fujiwara M."/>
            <person name="Mori M."/>
            <person name="Tomita M."/>
            <person name="Arakawa K."/>
        </authorList>
    </citation>
    <scope>NUCLEOTIDE SEQUENCE [LARGE SCALE GENOMIC DNA]</scope>
</reference>
<evidence type="ECO:0008006" key="3">
    <source>
        <dbReference type="Google" id="ProtNLM"/>
    </source>
</evidence>
<dbReference type="AlphaFoldDB" id="A0A4Y2UYN4"/>
<protein>
    <recommendedName>
        <fullName evidence="3">Transposon Ty3-I Gag-Pol polyprotein</fullName>
    </recommendedName>
</protein>
<dbReference type="GO" id="GO:0071897">
    <property type="term" value="P:DNA biosynthetic process"/>
    <property type="evidence" value="ECO:0007669"/>
    <property type="project" value="UniProtKB-ARBA"/>
</dbReference>
<name>A0A4Y2UYN4_ARAVE</name>
<gene>
    <name evidence="1" type="ORF">AVEN_112484_1</name>
</gene>
<sequence length="228" mass="25787">MNKEKETFITAEGRTSSMYTTSNYSHATFSRLQVGKVPGHSIKVTDDCIPSDRHRIPVALQEEVERQIRELLRDGTHRASTATATGHPVVCVAKKMGNIRLCVDYRQLNQLQSLIFTQWEACANYYMSGRQILIILDLTKDTGKFYEPEPSTSLQPFVTHSGLYQWNMCPLGEKMLEAPSKYGQRDPFRETQEILQAYIDDVAIFPAGRSIKLIRGDVPNASEILTSL</sequence>
<dbReference type="Gene3D" id="3.10.10.10">
    <property type="entry name" value="HIV Type 1 Reverse Transcriptase, subunit A, domain 1"/>
    <property type="match status" value="1"/>
</dbReference>